<dbReference type="GO" id="GO:0017057">
    <property type="term" value="F:6-phosphogluconolactonase activity"/>
    <property type="evidence" value="ECO:0007669"/>
    <property type="project" value="UniProtKB-UniRule"/>
</dbReference>
<comment type="function">
    <text evidence="2 7">Hydrolysis of 6-phosphogluconolactone to 6-phosphogluconate.</text>
</comment>
<reference evidence="9 10" key="1">
    <citation type="journal article" date="2014" name="Genome Announc.">
        <title>Draft Genome Sequence of the Iron-Oxidizing, Acidophilic, and Halotolerant 'Thiobacillus prosperus' Type Strain DSM 5130.</title>
        <authorList>
            <person name="Ossandon F.J."/>
            <person name="Cardenas J.P."/>
            <person name="Corbett M."/>
            <person name="Quatrini R."/>
            <person name="Holmes D.S."/>
            <person name="Watkin E."/>
        </authorList>
    </citation>
    <scope>NUCLEOTIDE SEQUENCE [LARGE SCALE GENOMIC DNA]</scope>
    <source>
        <strain evidence="9 10">DSM 5130</strain>
    </source>
</reference>
<dbReference type="Pfam" id="PF01182">
    <property type="entry name" value="Glucosamine_iso"/>
    <property type="match status" value="1"/>
</dbReference>
<organism evidence="9 10">
    <name type="scientific">Acidihalobacter prosperus</name>
    <dbReference type="NCBI Taxonomy" id="160660"/>
    <lineage>
        <taxon>Bacteria</taxon>
        <taxon>Pseudomonadati</taxon>
        <taxon>Pseudomonadota</taxon>
        <taxon>Gammaproteobacteria</taxon>
        <taxon>Chromatiales</taxon>
        <taxon>Ectothiorhodospiraceae</taxon>
        <taxon>Acidihalobacter</taxon>
    </lineage>
</organism>
<dbReference type="Gene3D" id="3.40.50.1360">
    <property type="match status" value="1"/>
</dbReference>
<evidence type="ECO:0000256" key="7">
    <source>
        <dbReference type="RuleBase" id="RU365095"/>
    </source>
</evidence>
<dbReference type="AlphaFoldDB" id="A0A1A6C6F8"/>
<dbReference type="GO" id="GO:0006098">
    <property type="term" value="P:pentose-phosphate shunt"/>
    <property type="evidence" value="ECO:0007669"/>
    <property type="project" value="UniProtKB-UniPathway"/>
</dbReference>
<evidence type="ECO:0000256" key="1">
    <source>
        <dbReference type="ARBA" id="ARBA00000832"/>
    </source>
</evidence>
<evidence type="ECO:0000256" key="2">
    <source>
        <dbReference type="ARBA" id="ARBA00002681"/>
    </source>
</evidence>
<keyword evidence="7" id="KW-0378">Hydrolase</keyword>
<name>A0A1A6C6F8_9GAMM</name>
<gene>
    <name evidence="7" type="primary">pgl</name>
    <name evidence="9" type="ORF">Thpro_021197</name>
</gene>
<dbReference type="CDD" id="cd01400">
    <property type="entry name" value="6PGL"/>
    <property type="match status" value="1"/>
</dbReference>
<protein>
    <recommendedName>
        <fullName evidence="6 7">6-phosphogluconolactonase</fullName>
        <shortName evidence="7">6PGL</shortName>
        <ecNumber evidence="5 7">3.1.1.31</ecNumber>
    </recommendedName>
</protein>
<evidence type="ECO:0000313" key="9">
    <source>
        <dbReference type="EMBL" id="OBS10147.1"/>
    </source>
</evidence>
<sequence>MKDGARCHTLADADRLYAAVADRVIALAESAVAARGRFHLALAGGNTPRRLYERLAARDDTDWNRWEIWFGDERCVAPEHQDSNYRMARETLLAHVPIPASQVHPMIADPAIAPERAAADYADALSAHLPQQAGWPILDAVLLGLGPDGHTASLFPGTPILDVLDTPVAAVHVPRLSAWRISLTLPVLAHARHLLFVVEGAGKSDVLARLARGPAAGEPPLPVERVSGPRAEWYLDAAARGSA</sequence>
<keyword evidence="10" id="KW-1185">Reference proteome</keyword>
<comment type="similarity">
    <text evidence="4 7">Belongs to the glucosamine/galactosamine-6-phosphate isomerase family. 6-phosphogluconolactonase subfamily.</text>
</comment>
<comment type="catalytic activity">
    <reaction evidence="1 7">
        <text>6-phospho-D-glucono-1,5-lactone + H2O = 6-phospho-D-gluconate + H(+)</text>
        <dbReference type="Rhea" id="RHEA:12556"/>
        <dbReference type="ChEBI" id="CHEBI:15377"/>
        <dbReference type="ChEBI" id="CHEBI:15378"/>
        <dbReference type="ChEBI" id="CHEBI:57955"/>
        <dbReference type="ChEBI" id="CHEBI:58759"/>
        <dbReference type="EC" id="3.1.1.31"/>
    </reaction>
</comment>
<dbReference type="GO" id="GO:0005975">
    <property type="term" value="P:carbohydrate metabolic process"/>
    <property type="evidence" value="ECO:0007669"/>
    <property type="project" value="UniProtKB-UniRule"/>
</dbReference>
<dbReference type="OrthoDB" id="9810967at2"/>
<comment type="pathway">
    <text evidence="3 7">Carbohydrate degradation; pentose phosphate pathway; D-ribulose 5-phosphate from D-glucose 6-phosphate (oxidative stage): step 2/3.</text>
</comment>
<evidence type="ECO:0000256" key="5">
    <source>
        <dbReference type="ARBA" id="ARBA00013198"/>
    </source>
</evidence>
<proteinExistence type="inferred from homology"/>
<dbReference type="InterPro" id="IPR039104">
    <property type="entry name" value="6PGL"/>
</dbReference>
<dbReference type="InterPro" id="IPR037171">
    <property type="entry name" value="NagB/RpiA_transferase-like"/>
</dbReference>
<dbReference type="NCBIfam" id="TIGR01198">
    <property type="entry name" value="pgl"/>
    <property type="match status" value="1"/>
</dbReference>
<comment type="caution">
    <text evidence="9">The sequence shown here is derived from an EMBL/GenBank/DDBJ whole genome shotgun (WGS) entry which is preliminary data.</text>
</comment>
<dbReference type="PANTHER" id="PTHR11054:SF0">
    <property type="entry name" value="6-PHOSPHOGLUCONOLACTONASE"/>
    <property type="match status" value="1"/>
</dbReference>
<dbReference type="SUPFAM" id="SSF100950">
    <property type="entry name" value="NagB/RpiA/CoA transferase-like"/>
    <property type="match status" value="1"/>
</dbReference>
<dbReference type="UniPathway" id="UPA00115">
    <property type="reaction ID" value="UER00409"/>
</dbReference>
<dbReference type="InterPro" id="IPR005900">
    <property type="entry name" value="6-phosphogluconolactonase_DevB"/>
</dbReference>
<dbReference type="EC" id="3.1.1.31" evidence="5 7"/>
<dbReference type="Proteomes" id="UP000029273">
    <property type="component" value="Unassembled WGS sequence"/>
</dbReference>
<evidence type="ECO:0000256" key="3">
    <source>
        <dbReference type="ARBA" id="ARBA00004961"/>
    </source>
</evidence>
<accession>A0A1A6C6F8</accession>
<evidence type="ECO:0000313" key="10">
    <source>
        <dbReference type="Proteomes" id="UP000029273"/>
    </source>
</evidence>
<dbReference type="InterPro" id="IPR006148">
    <property type="entry name" value="Glc/Gal-6P_isomerase"/>
</dbReference>
<evidence type="ECO:0000256" key="6">
    <source>
        <dbReference type="ARBA" id="ARBA00020337"/>
    </source>
</evidence>
<feature type="domain" description="Glucosamine/galactosamine-6-phosphate isomerase" evidence="8">
    <location>
        <begin position="12"/>
        <end position="227"/>
    </location>
</feature>
<evidence type="ECO:0000259" key="8">
    <source>
        <dbReference type="Pfam" id="PF01182"/>
    </source>
</evidence>
<dbReference type="PANTHER" id="PTHR11054">
    <property type="entry name" value="6-PHOSPHOGLUCONOLACTONASE"/>
    <property type="match status" value="1"/>
</dbReference>
<dbReference type="EMBL" id="JQSG02000002">
    <property type="protein sequence ID" value="OBS10147.1"/>
    <property type="molecule type" value="Genomic_DNA"/>
</dbReference>
<evidence type="ECO:0000256" key="4">
    <source>
        <dbReference type="ARBA" id="ARBA00010662"/>
    </source>
</evidence>
<dbReference type="RefSeq" id="WP_038088409.1">
    <property type="nucleotide sequence ID" value="NZ_JQSG02000002.1"/>
</dbReference>